<evidence type="ECO:0000256" key="1">
    <source>
        <dbReference type="SAM" id="Phobius"/>
    </source>
</evidence>
<comment type="caution">
    <text evidence="2">The sequence shown here is derived from an EMBL/GenBank/DDBJ whole genome shotgun (WGS) entry which is preliminary data.</text>
</comment>
<accession>A0A7W4W9H7</accession>
<dbReference type="AlphaFoldDB" id="A0A7W4W9H7"/>
<sequence length="442" mass="49318">MRQYLQHLGERLRSSFWLVPAVMAVAAIALSQGMQLVDQVAGPAGLPGMSWMRLQDPDSARSLLAMIAGSTITVAGTVFSITTVALTLASNQFGPRLVRNFMRDRGTQCVLGIFLSTFVYALVTMRGIDAQSDAATNHGLAVHTAVLLAVVSIAFLIYFIHNVAQSIQVDNVTFHINRELSDAIDRLYPSAHHHFGEGAERCDTDRLPLGEDRLSIFCEKSGYIQIINREKLIRWASEHDCCIRLECHPGSYLNSWTPVASVFQPPRHLDSETISKSVAGAIGTGHQPTAEQDIVFSIHQLAQIAVRALSPGINDPYTAYACINRLVDGIGKVLQRPQLPNCFRDDDGNLRLVTLQLDFADLLQAAFDEIREYGRQSGVVMRHLVDALLGLTEVCTRTEDRHALRRYTDRLEEDLEKFIDDRFDREIIQKKISGIRQWINLP</sequence>
<keyword evidence="1" id="KW-0472">Membrane</keyword>
<dbReference type="InterPro" id="IPR018723">
    <property type="entry name" value="DUF2254_membrane"/>
</dbReference>
<evidence type="ECO:0000313" key="2">
    <source>
        <dbReference type="EMBL" id="MBB3059511.1"/>
    </source>
</evidence>
<feature type="transmembrane region" description="Helical" evidence="1">
    <location>
        <begin position="140"/>
        <end position="160"/>
    </location>
</feature>
<organism evidence="2 3">
    <name type="scientific">Microbulbifer rhizosphaerae</name>
    <dbReference type="NCBI Taxonomy" id="1562603"/>
    <lineage>
        <taxon>Bacteria</taxon>
        <taxon>Pseudomonadati</taxon>
        <taxon>Pseudomonadota</taxon>
        <taxon>Gammaproteobacteria</taxon>
        <taxon>Cellvibrionales</taxon>
        <taxon>Microbulbiferaceae</taxon>
        <taxon>Microbulbifer</taxon>
    </lineage>
</organism>
<keyword evidence="1" id="KW-1133">Transmembrane helix</keyword>
<protein>
    <submittedName>
        <fullName evidence="2">Putative membrane protein</fullName>
    </submittedName>
</protein>
<dbReference type="EMBL" id="JACHWZ010000001">
    <property type="protein sequence ID" value="MBB3059511.1"/>
    <property type="molecule type" value="Genomic_DNA"/>
</dbReference>
<name>A0A7W4W9H7_9GAMM</name>
<feature type="transmembrane region" description="Helical" evidence="1">
    <location>
        <begin position="109"/>
        <end position="128"/>
    </location>
</feature>
<feature type="transmembrane region" description="Helical" evidence="1">
    <location>
        <begin position="12"/>
        <end position="30"/>
    </location>
</feature>
<keyword evidence="3" id="KW-1185">Reference proteome</keyword>
<reference evidence="2 3" key="1">
    <citation type="submission" date="2020-08" db="EMBL/GenBank/DDBJ databases">
        <title>Genomic Encyclopedia of Type Strains, Phase III (KMG-III): the genomes of soil and plant-associated and newly described type strains.</title>
        <authorList>
            <person name="Whitman W."/>
        </authorList>
    </citation>
    <scope>NUCLEOTIDE SEQUENCE [LARGE SCALE GENOMIC DNA]</scope>
    <source>
        <strain evidence="2 3">CECT 8799</strain>
    </source>
</reference>
<dbReference type="RefSeq" id="WP_183455954.1">
    <property type="nucleotide sequence ID" value="NZ_JACHWZ010000001.1"/>
</dbReference>
<dbReference type="Proteomes" id="UP000535937">
    <property type="component" value="Unassembled WGS sequence"/>
</dbReference>
<gene>
    <name evidence="2" type="ORF">FHS09_000312</name>
</gene>
<dbReference type="Pfam" id="PF10011">
    <property type="entry name" value="DUF2254"/>
    <property type="match status" value="1"/>
</dbReference>
<keyword evidence="1" id="KW-0812">Transmembrane</keyword>
<feature type="transmembrane region" description="Helical" evidence="1">
    <location>
        <begin position="63"/>
        <end position="88"/>
    </location>
</feature>
<proteinExistence type="predicted"/>
<evidence type="ECO:0000313" key="3">
    <source>
        <dbReference type="Proteomes" id="UP000535937"/>
    </source>
</evidence>